<protein>
    <submittedName>
        <fullName evidence="1">Putative phosphonate metabolism protein</fullName>
    </submittedName>
</protein>
<proteinExistence type="predicted"/>
<dbReference type="RefSeq" id="WP_114279583.1">
    <property type="nucleotide sequence ID" value="NZ_QPJY01000004.1"/>
</dbReference>
<gene>
    <name evidence="1" type="ORF">DFQ59_10419</name>
</gene>
<dbReference type="Pfam" id="PF06299">
    <property type="entry name" value="DUF1045"/>
    <property type="match status" value="1"/>
</dbReference>
<dbReference type="OrthoDB" id="5801437at2"/>
<evidence type="ECO:0000313" key="2">
    <source>
        <dbReference type="Proteomes" id="UP000252707"/>
    </source>
</evidence>
<dbReference type="AlphaFoldDB" id="A0A369CA26"/>
<dbReference type="InterPro" id="IPR009389">
    <property type="entry name" value="DUF1045"/>
</dbReference>
<name>A0A369CA26_9GAMM</name>
<organism evidence="1 2">
    <name type="scientific">Thioalbus denitrificans</name>
    <dbReference type="NCBI Taxonomy" id="547122"/>
    <lineage>
        <taxon>Bacteria</taxon>
        <taxon>Pseudomonadati</taxon>
        <taxon>Pseudomonadota</taxon>
        <taxon>Gammaproteobacteria</taxon>
        <taxon>Chromatiales</taxon>
        <taxon>Ectothiorhodospiraceae</taxon>
        <taxon>Thioalbus</taxon>
    </lineage>
</organism>
<reference evidence="1 2" key="1">
    <citation type="submission" date="2018-07" db="EMBL/GenBank/DDBJ databases">
        <title>Genomic Encyclopedia of Type Strains, Phase IV (KMG-IV): sequencing the most valuable type-strain genomes for metagenomic binning, comparative biology and taxonomic classification.</title>
        <authorList>
            <person name="Goeker M."/>
        </authorList>
    </citation>
    <scope>NUCLEOTIDE SEQUENCE [LARGE SCALE GENOMIC DNA]</scope>
    <source>
        <strain evidence="1 2">DSM 26407</strain>
    </source>
</reference>
<keyword evidence="2" id="KW-1185">Reference proteome</keyword>
<dbReference type="NCBIfam" id="TIGR03223">
    <property type="entry name" value="Phn_opern_protn"/>
    <property type="match status" value="1"/>
</dbReference>
<comment type="caution">
    <text evidence="1">The sequence shown here is derived from an EMBL/GenBank/DDBJ whole genome shotgun (WGS) entry which is preliminary data.</text>
</comment>
<sequence length="242" mass="26307">MDGAQARYAIYYAPEPDSPLWRFGCRWLGRDPEHGADYPPEPLPGFDAAWLAAITASPRRYGFHATLKPPFALRQGVTPGQLTAAVARFCAAKPAVVAPPLGLEALDGFLALRPAAACPALDALAAACVRELDAFRAPAPEAELARRRRAGLTPCQERLLGSWGYPYVMEEFRFHLTLTGRLDEASREQLRLALAPVVTPLCRAPLAVTGLALYRQPDRGSPFQLLERFPLAPEPAAAARVK</sequence>
<dbReference type="EMBL" id="QPJY01000004">
    <property type="protein sequence ID" value="RCX30583.1"/>
    <property type="molecule type" value="Genomic_DNA"/>
</dbReference>
<dbReference type="PIRSF" id="PIRSF033328">
    <property type="entry name" value="Phest_Mll4975"/>
    <property type="match status" value="1"/>
</dbReference>
<accession>A0A369CA26</accession>
<dbReference type="Proteomes" id="UP000252707">
    <property type="component" value="Unassembled WGS sequence"/>
</dbReference>
<evidence type="ECO:0000313" key="1">
    <source>
        <dbReference type="EMBL" id="RCX30583.1"/>
    </source>
</evidence>
<dbReference type="Gene3D" id="3.90.1140.10">
    <property type="entry name" value="Cyclic phosphodiesterase"/>
    <property type="match status" value="1"/>
</dbReference>